<feature type="transmembrane region" description="Helical" evidence="1">
    <location>
        <begin position="169"/>
        <end position="193"/>
    </location>
</feature>
<dbReference type="GO" id="GO:0008237">
    <property type="term" value="F:metallopeptidase activity"/>
    <property type="evidence" value="ECO:0007669"/>
    <property type="project" value="UniProtKB-KW"/>
</dbReference>
<comment type="caution">
    <text evidence="2">The sequence shown here is derived from an EMBL/GenBank/DDBJ whole genome shotgun (WGS) entry which is preliminary data.</text>
</comment>
<feature type="transmembrane region" description="Helical" evidence="1">
    <location>
        <begin position="90"/>
        <end position="106"/>
    </location>
</feature>
<dbReference type="OrthoDB" id="1122473at2"/>
<keyword evidence="2" id="KW-0645">Protease</keyword>
<feature type="transmembrane region" description="Helical" evidence="1">
    <location>
        <begin position="112"/>
        <end position="129"/>
    </location>
</feature>
<keyword evidence="1" id="KW-0472">Membrane</keyword>
<feature type="transmembrane region" description="Helical" evidence="1">
    <location>
        <begin position="141"/>
        <end position="163"/>
    </location>
</feature>
<feature type="transmembrane region" description="Helical" evidence="1">
    <location>
        <begin position="64"/>
        <end position="83"/>
    </location>
</feature>
<dbReference type="EMBL" id="RJJX01000047">
    <property type="protein sequence ID" value="RUT72821.1"/>
    <property type="molecule type" value="Genomic_DNA"/>
</dbReference>
<dbReference type="AlphaFoldDB" id="A0A434AEJ4"/>
<protein>
    <submittedName>
        <fullName evidence="2">CPBP family intramembrane metalloprotease</fullName>
    </submittedName>
</protein>
<reference evidence="2 3" key="1">
    <citation type="submission" date="2018-11" db="EMBL/GenBank/DDBJ databases">
        <title>Parancylomarina longa gen. nov., sp. nov., isolated from sediments of southern Okinawa.</title>
        <authorList>
            <person name="Fu T."/>
        </authorList>
    </citation>
    <scope>NUCLEOTIDE SEQUENCE [LARGE SCALE GENOMIC DNA]</scope>
    <source>
        <strain evidence="2 3">T3-2 S1-C</strain>
    </source>
</reference>
<accession>A0A434AEJ4</accession>
<evidence type="ECO:0000313" key="3">
    <source>
        <dbReference type="Proteomes" id="UP000282985"/>
    </source>
</evidence>
<name>A0A434AEJ4_9BACT</name>
<dbReference type="Proteomes" id="UP000282985">
    <property type="component" value="Unassembled WGS sequence"/>
</dbReference>
<dbReference type="GO" id="GO:0004175">
    <property type="term" value="F:endopeptidase activity"/>
    <property type="evidence" value="ECO:0007669"/>
    <property type="project" value="UniProtKB-ARBA"/>
</dbReference>
<feature type="transmembrane region" description="Helical" evidence="1">
    <location>
        <begin position="21"/>
        <end position="44"/>
    </location>
</feature>
<sequence>MTGLLKYLQHPHYQKNQKIDWVDWVFLFFIYFACGALLAGIINILSHVFPFENKVLNFGGKELFIRAVIIAPFIEECLFRLLLKPKLKNLICYAIVIPIPIVYLLWRDYYFLSSVIMLIECIALFIIIKPKHRLIRVQRKFIKYIPYIFYLFMLSFGLLHILNFTFTKISFWIVLISPLLVAPQIVLGSILGFIRMRFGFFYSVLFHTLVNLIGTLFIILHSLN</sequence>
<dbReference type="GO" id="GO:0006508">
    <property type="term" value="P:proteolysis"/>
    <property type="evidence" value="ECO:0007669"/>
    <property type="project" value="UniProtKB-KW"/>
</dbReference>
<dbReference type="GO" id="GO:0080120">
    <property type="term" value="P:CAAX-box protein maturation"/>
    <property type="evidence" value="ECO:0007669"/>
    <property type="project" value="UniProtKB-ARBA"/>
</dbReference>
<organism evidence="2 3">
    <name type="scientific">Ancylomarina longa</name>
    <dbReference type="NCBI Taxonomy" id="2487017"/>
    <lineage>
        <taxon>Bacteria</taxon>
        <taxon>Pseudomonadati</taxon>
        <taxon>Bacteroidota</taxon>
        <taxon>Bacteroidia</taxon>
        <taxon>Marinilabiliales</taxon>
        <taxon>Marinifilaceae</taxon>
        <taxon>Ancylomarina</taxon>
    </lineage>
</organism>
<keyword evidence="1" id="KW-1133">Transmembrane helix</keyword>
<gene>
    <name evidence="2" type="ORF">DLK05_16530</name>
</gene>
<keyword evidence="3" id="KW-1185">Reference proteome</keyword>
<feature type="transmembrane region" description="Helical" evidence="1">
    <location>
        <begin position="200"/>
        <end position="223"/>
    </location>
</feature>
<proteinExistence type="predicted"/>
<evidence type="ECO:0000256" key="1">
    <source>
        <dbReference type="SAM" id="Phobius"/>
    </source>
</evidence>
<keyword evidence="1" id="KW-0812">Transmembrane</keyword>
<evidence type="ECO:0000313" key="2">
    <source>
        <dbReference type="EMBL" id="RUT72821.1"/>
    </source>
</evidence>
<keyword evidence="2" id="KW-0482">Metalloprotease</keyword>
<keyword evidence="2" id="KW-0378">Hydrolase</keyword>